<accession>A0A3S9U8T3</accession>
<dbReference type="EMBL" id="MK279841">
    <property type="protein sequence ID" value="AZS06715.1"/>
    <property type="molecule type" value="Genomic_DNA"/>
</dbReference>
<dbReference type="InterPro" id="IPR020557">
    <property type="entry name" value="Fumarate_lyase_CS"/>
</dbReference>
<organism evidence="8 9">
    <name type="scientific">Streptomyces phage Hiyaa</name>
    <dbReference type="NCBI Taxonomy" id="2499072"/>
    <lineage>
        <taxon>Viruses</taxon>
        <taxon>Duplodnaviria</taxon>
        <taxon>Heunggongvirae</taxon>
        <taxon>Uroviricota</taxon>
        <taxon>Caudoviricetes</taxon>
        <taxon>Hiyaavirus</taxon>
        <taxon>Hiyaavirus hiyaa</taxon>
    </lineage>
</organism>
<dbReference type="InterPro" id="IPR000362">
    <property type="entry name" value="Fumarate_lyase_fam"/>
</dbReference>
<keyword evidence="9" id="KW-1185">Reference proteome</keyword>
<dbReference type="PANTHER" id="PTHR43172:SF1">
    <property type="entry name" value="ADENYLOSUCCINATE LYASE"/>
    <property type="match status" value="1"/>
</dbReference>
<dbReference type="GO" id="GO:0004018">
    <property type="term" value="F:N6-(1,2-dicarboxyethyl)AMP AMP-lyase (fumarate-forming) activity"/>
    <property type="evidence" value="ECO:0007669"/>
    <property type="project" value="InterPro"/>
</dbReference>
<reference evidence="8 9" key="1">
    <citation type="submission" date="2018-12" db="EMBL/GenBank/DDBJ databases">
        <authorList>
            <person name="Lieu J.K."/>
            <person name="Tian C.Z."/>
            <person name="Hsaio W.J."/>
            <person name="Shaffer C.D."/>
            <person name="Weston-Hafer K.A."/>
            <person name="Russell D.A."/>
            <person name="Pope W.H."/>
            <person name="Jacobs-Sera D."/>
            <person name="Hendrix R.W."/>
            <person name="Hatfull G.F."/>
        </authorList>
    </citation>
    <scope>NUCLEOTIDE SEQUENCE [LARGE SCALE GENOMIC DNA]</scope>
</reference>
<dbReference type="SUPFAM" id="SSF48557">
    <property type="entry name" value="L-aspartase-like"/>
    <property type="match status" value="1"/>
</dbReference>
<gene>
    <name evidence="8" type="primary">76</name>
    <name evidence="8" type="ORF">SEA_HIYAA_76</name>
</gene>
<feature type="domain" description="Fumarate lyase N-terminal" evidence="7">
    <location>
        <begin position="67"/>
        <end position="284"/>
    </location>
</feature>
<dbReference type="InterPro" id="IPR022761">
    <property type="entry name" value="Fumarate_lyase_N"/>
</dbReference>
<dbReference type="InterPro" id="IPR024083">
    <property type="entry name" value="Fumarase/histidase_N"/>
</dbReference>
<dbReference type="PROSITE" id="PS00163">
    <property type="entry name" value="FUMARATE_LYASES"/>
    <property type="match status" value="1"/>
</dbReference>
<dbReference type="GO" id="GO:0044208">
    <property type="term" value="P:'de novo' AMP biosynthetic process"/>
    <property type="evidence" value="ECO:0007669"/>
    <property type="project" value="UniProtKB-UniPathway"/>
</dbReference>
<dbReference type="Gene3D" id="1.20.200.10">
    <property type="entry name" value="Fumarase/aspartase (Central domain)"/>
    <property type="match status" value="1"/>
</dbReference>
<name>A0A3S9U8T3_9CAUD</name>
<dbReference type="NCBIfam" id="TIGR00928">
    <property type="entry name" value="purB"/>
    <property type="match status" value="1"/>
</dbReference>
<sequence length="457" mass="50175">MQTELDRYTTPQMDTIWSPDWKLRRWAEIELAAAEALGAPSEALAQISRASVPSAQAVATEEATTRHDVIAFLNLWRTGMGPEGRAWSHKGLTSSDVVDTANALRMKASTDAIRVNLGRLSKAVGQNALLYKDAVRVGRTHGQHAEVTTWGWRLAVSFYDLQRAERRLSMLAELYEVGKLSGPVGDYKSMTPAAELTALQGLGLRPAGATTQVVTRDVYVDYLHALAQIANVVESLALEIRLSSRSEVAEMREGFSSGQRGSSAMPHKRNPIGSEQLCGLARLVRAQVEPVAQGVALHHERDISHSSVERVALSTASRVVDYMLETATALVNNLRVDVDRMRANVVDNPSLLSSLIKNALTEQHNIDPHWAYEVVFYGFEDWGRPDHGGFDTLADALADAWYRLAETQHLDAHVPGLDFEDLVAIGDDITTLTGGTDPVFKEIEFLISDQKGDPSAW</sequence>
<dbReference type="InterPro" id="IPR008948">
    <property type="entry name" value="L-Aspartase-like"/>
</dbReference>
<dbReference type="GO" id="GO:0006189">
    <property type="term" value="P:'de novo' IMP biosynthetic process"/>
    <property type="evidence" value="ECO:0007669"/>
    <property type="project" value="UniProtKB-UniPathway"/>
</dbReference>
<evidence type="ECO:0000256" key="2">
    <source>
        <dbReference type="ARBA" id="ARBA00012339"/>
    </source>
</evidence>
<dbReference type="Gene3D" id="1.10.275.10">
    <property type="entry name" value="Fumarase/aspartase (N-terminal domain)"/>
    <property type="match status" value="1"/>
</dbReference>
<dbReference type="GO" id="GO:0070626">
    <property type="term" value="F:(S)-2-(5-amino-1-(5-phospho-D-ribosyl)imidazole-4-carboxamido) succinate lyase (fumarate-forming) activity"/>
    <property type="evidence" value="ECO:0007669"/>
    <property type="project" value="TreeGrafter"/>
</dbReference>
<evidence type="ECO:0000256" key="1">
    <source>
        <dbReference type="ARBA" id="ARBA00008273"/>
    </source>
</evidence>
<dbReference type="GeneID" id="55009854"/>
<dbReference type="InterPro" id="IPR004769">
    <property type="entry name" value="Pur_lyase"/>
</dbReference>
<dbReference type="Pfam" id="PF00206">
    <property type="entry name" value="Lyase_1"/>
    <property type="match status" value="1"/>
</dbReference>
<dbReference type="PRINTS" id="PR00149">
    <property type="entry name" value="FUMRATELYASE"/>
</dbReference>
<keyword evidence="4 8" id="KW-0456">Lyase</keyword>
<evidence type="ECO:0000256" key="3">
    <source>
        <dbReference type="ARBA" id="ARBA00017058"/>
    </source>
</evidence>
<dbReference type="EC" id="4.3.2.2" evidence="2"/>
<evidence type="ECO:0000256" key="6">
    <source>
        <dbReference type="ARBA" id="ARBA00030717"/>
    </source>
</evidence>
<proteinExistence type="inferred from homology"/>
<evidence type="ECO:0000313" key="9">
    <source>
        <dbReference type="Proteomes" id="UP000287372"/>
    </source>
</evidence>
<dbReference type="UniPathway" id="UPA00074">
    <property type="reaction ID" value="UER00132"/>
</dbReference>
<evidence type="ECO:0000259" key="7">
    <source>
        <dbReference type="Pfam" id="PF00206"/>
    </source>
</evidence>
<evidence type="ECO:0000256" key="4">
    <source>
        <dbReference type="ARBA" id="ARBA00023239"/>
    </source>
</evidence>
<dbReference type="Proteomes" id="UP000287372">
    <property type="component" value="Segment"/>
</dbReference>
<comment type="pathway">
    <text evidence="5">Purine metabolism.</text>
</comment>
<dbReference type="PANTHER" id="PTHR43172">
    <property type="entry name" value="ADENYLOSUCCINATE LYASE"/>
    <property type="match status" value="1"/>
</dbReference>
<protein>
    <recommendedName>
        <fullName evidence="3">Adenylosuccinate lyase</fullName>
        <ecNumber evidence="2">4.3.2.2</ecNumber>
    </recommendedName>
    <alternativeName>
        <fullName evidence="6">Adenylosuccinase</fullName>
    </alternativeName>
</protein>
<comment type="similarity">
    <text evidence="1">Belongs to the lyase 1 family. Adenylosuccinate lyase subfamily.</text>
</comment>
<evidence type="ECO:0000313" key="8">
    <source>
        <dbReference type="EMBL" id="AZS06715.1"/>
    </source>
</evidence>
<evidence type="ECO:0000256" key="5">
    <source>
        <dbReference type="ARBA" id="ARBA00025704"/>
    </source>
</evidence>
<dbReference type="RefSeq" id="YP_009818511.1">
    <property type="nucleotide sequence ID" value="NC_048139.1"/>
</dbReference>
<dbReference type="UniPathway" id="UPA00075">
    <property type="reaction ID" value="UER00336"/>
</dbReference>
<dbReference type="KEGG" id="vg:55009854"/>